<name>A0AAD8YI19_9STRA</name>
<dbReference type="Proteomes" id="UP001224775">
    <property type="component" value="Unassembled WGS sequence"/>
</dbReference>
<feature type="repeat" description="Solcar" evidence="8">
    <location>
        <begin position="133"/>
        <end position="235"/>
    </location>
</feature>
<accession>A0AAD8YI19</accession>
<comment type="similarity">
    <text evidence="2 9">Belongs to the mitochondrial carrier (TC 2.A.29) family.</text>
</comment>
<evidence type="ECO:0000256" key="7">
    <source>
        <dbReference type="ARBA" id="ARBA00023136"/>
    </source>
</evidence>
<dbReference type="GO" id="GO:0055085">
    <property type="term" value="P:transmembrane transport"/>
    <property type="evidence" value="ECO:0007669"/>
    <property type="project" value="InterPro"/>
</dbReference>
<evidence type="ECO:0000313" key="12">
    <source>
        <dbReference type="Proteomes" id="UP001224775"/>
    </source>
</evidence>
<evidence type="ECO:0000256" key="6">
    <source>
        <dbReference type="ARBA" id="ARBA00022989"/>
    </source>
</evidence>
<reference evidence="11" key="1">
    <citation type="submission" date="2023-06" db="EMBL/GenBank/DDBJ databases">
        <title>Survivors Of The Sea: Transcriptome response of Skeletonema marinoi to long-term dormancy.</title>
        <authorList>
            <person name="Pinder M.I.M."/>
            <person name="Kourtchenko O."/>
            <person name="Robertson E.K."/>
            <person name="Larsson T."/>
            <person name="Maumus F."/>
            <person name="Osuna-Cruz C.M."/>
            <person name="Vancaester E."/>
            <person name="Stenow R."/>
            <person name="Vandepoele K."/>
            <person name="Ploug H."/>
            <person name="Bruchert V."/>
            <person name="Godhe A."/>
            <person name="Topel M."/>
        </authorList>
    </citation>
    <scope>NUCLEOTIDE SEQUENCE</scope>
    <source>
        <strain evidence="11">R05AC</strain>
    </source>
</reference>
<evidence type="ECO:0000256" key="8">
    <source>
        <dbReference type="PROSITE-ProRule" id="PRU00282"/>
    </source>
</evidence>
<keyword evidence="4 8" id="KW-0812">Transmembrane</keyword>
<keyword evidence="12" id="KW-1185">Reference proteome</keyword>
<gene>
    <name evidence="11" type="ORF">QTG54_003285</name>
</gene>
<keyword evidence="7 8" id="KW-0472">Membrane</keyword>
<keyword evidence="3 9" id="KW-0813">Transport</keyword>
<evidence type="ECO:0000256" key="10">
    <source>
        <dbReference type="SAM" id="Phobius"/>
    </source>
</evidence>
<dbReference type="PRINTS" id="PR00926">
    <property type="entry name" value="MITOCARRIER"/>
</dbReference>
<dbReference type="Gene3D" id="1.50.40.10">
    <property type="entry name" value="Mitochondrial carrier domain"/>
    <property type="match status" value="1"/>
</dbReference>
<dbReference type="Pfam" id="PF00153">
    <property type="entry name" value="Mito_carr"/>
    <property type="match status" value="3"/>
</dbReference>
<dbReference type="InterPro" id="IPR018108">
    <property type="entry name" value="MCP_transmembrane"/>
</dbReference>
<evidence type="ECO:0000256" key="4">
    <source>
        <dbReference type="ARBA" id="ARBA00022692"/>
    </source>
</evidence>
<dbReference type="EMBL" id="JATAAI010000004">
    <property type="protein sequence ID" value="KAK1746678.1"/>
    <property type="molecule type" value="Genomic_DNA"/>
</dbReference>
<proteinExistence type="inferred from homology"/>
<dbReference type="AlphaFoldDB" id="A0AAD8YI19"/>
<dbReference type="SUPFAM" id="SSF103506">
    <property type="entry name" value="Mitochondrial carrier"/>
    <property type="match status" value="1"/>
</dbReference>
<evidence type="ECO:0000256" key="3">
    <source>
        <dbReference type="ARBA" id="ARBA00022448"/>
    </source>
</evidence>
<evidence type="ECO:0000256" key="1">
    <source>
        <dbReference type="ARBA" id="ARBA00004141"/>
    </source>
</evidence>
<feature type="transmembrane region" description="Helical" evidence="10">
    <location>
        <begin position="260"/>
        <end position="278"/>
    </location>
</feature>
<dbReference type="PROSITE" id="PS50920">
    <property type="entry name" value="SOLCAR"/>
    <property type="match status" value="3"/>
</dbReference>
<organism evidence="11 12">
    <name type="scientific">Skeletonema marinoi</name>
    <dbReference type="NCBI Taxonomy" id="267567"/>
    <lineage>
        <taxon>Eukaryota</taxon>
        <taxon>Sar</taxon>
        <taxon>Stramenopiles</taxon>
        <taxon>Ochrophyta</taxon>
        <taxon>Bacillariophyta</taxon>
        <taxon>Coscinodiscophyceae</taxon>
        <taxon>Thalassiosirophycidae</taxon>
        <taxon>Thalassiosirales</taxon>
        <taxon>Skeletonemataceae</taxon>
        <taxon>Skeletonema</taxon>
        <taxon>Skeletonema marinoi-dohrnii complex</taxon>
    </lineage>
</organism>
<dbReference type="GO" id="GO:0016020">
    <property type="term" value="C:membrane"/>
    <property type="evidence" value="ECO:0007669"/>
    <property type="project" value="UniProtKB-SubCell"/>
</dbReference>
<evidence type="ECO:0000313" key="11">
    <source>
        <dbReference type="EMBL" id="KAK1746678.1"/>
    </source>
</evidence>
<comment type="caution">
    <text evidence="11">The sequence shown here is derived from an EMBL/GenBank/DDBJ whole genome shotgun (WGS) entry which is preliminary data.</text>
</comment>
<feature type="repeat" description="Solcar" evidence="8">
    <location>
        <begin position="17"/>
        <end position="104"/>
    </location>
</feature>
<evidence type="ECO:0000256" key="2">
    <source>
        <dbReference type="ARBA" id="ARBA00006375"/>
    </source>
</evidence>
<keyword evidence="6 10" id="KW-1133">Transmembrane helix</keyword>
<keyword evidence="5" id="KW-0677">Repeat</keyword>
<protein>
    <submittedName>
        <fullName evidence="11">Mitochondrial carrier protein</fullName>
    </submittedName>
</protein>
<feature type="transmembrane region" description="Helical" evidence="10">
    <location>
        <begin position="135"/>
        <end position="156"/>
    </location>
</feature>
<dbReference type="InterPro" id="IPR002067">
    <property type="entry name" value="MCP"/>
</dbReference>
<dbReference type="InterPro" id="IPR023395">
    <property type="entry name" value="MCP_dom_sf"/>
</dbReference>
<feature type="repeat" description="Solcar" evidence="8">
    <location>
        <begin position="258"/>
        <end position="351"/>
    </location>
</feature>
<dbReference type="PANTHER" id="PTHR45667">
    <property type="entry name" value="S-ADENOSYLMETHIONINE MITOCHONDRIAL CARRIER PROTEIN"/>
    <property type="match status" value="1"/>
</dbReference>
<comment type="subcellular location">
    <subcellularLocation>
        <location evidence="1">Membrane</location>
        <topology evidence="1">Multi-pass membrane protein</topology>
    </subcellularLocation>
</comment>
<feature type="transmembrane region" description="Helical" evidence="10">
    <location>
        <begin position="210"/>
        <end position="229"/>
    </location>
</feature>
<sequence>MESSDEPSSLPPQQQSSSLLHDVLGSATAGIISRIMTHPLDTVKARLQAPSSSFATYRGPIDALIQTYRNEGIRSLYGGFGAVIVGGTPGTVLYLTGYAFFRDTFSSLASNSNGNNGGSTFNSSNKPTLTQGQEFAVHFSSGILAEAVTCIIYVPVDVVKERMQVQSKSRESLISNKDSLRKPQSYHYNGSWDALQQIIRTEGMKGIYRGYWATLASFGPFSALYFVFYERCKVWSKEMLQDNKTDNSDAQRMDDGDLPLHYLVACSTGAGALASWLTSPLDMAKLRLQVQRGQTAAASNTGQNTIYRGMFDCLHSAFKKGELFRGAGARVLHFAPATTVTMTAYEKCRSFYADTLR</sequence>
<evidence type="ECO:0000256" key="9">
    <source>
        <dbReference type="RuleBase" id="RU000488"/>
    </source>
</evidence>
<evidence type="ECO:0000256" key="5">
    <source>
        <dbReference type="ARBA" id="ARBA00022737"/>
    </source>
</evidence>
<feature type="transmembrane region" description="Helical" evidence="10">
    <location>
        <begin position="76"/>
        <end position="101"/>
    </location>
</feature>